<feature type="region of interest" description="Disordered" evidence="3">
    <location>
        <begin position="243"/>
        <end position="273"/>
    </location>
</feature>
<dbReference type="GO" id="GO:0032259">
    <property type="term" value="P:methylation"/>
    <property type="evidence" value="ECO:0007669"/>
    <property type="project" value="UniProtKB-KW"/>
</dbReference>
<evidence type="ECO:0000256" key="3">
    <source>
        <dbReference type="SAM" id="MobiDB-lite"/>
    </source>
</evidence>
<dbReference type="Pfam" id="PF08241">
    <property type="entry name" value="Methyltransf_11"/>
    <property type="match status" value="1"/>
</dbReference>
<dbReference type="EMBL" id="JAQIOY010000001">
    <property type="protein sequence ID" value="MDA7423438.1"/>
    <property type="molecule type" value="Genomic_DNA"/>
</dbReference>
<dbReference type="SUPFAM" id="SSF53335">
    <property type="entry name" value="S-adenosyl-L-methionine-dependent methyltransferases"/>
    <property type="match status" value="1"/>
</dbReference>
<evidence type="ECO:0000256" key="2">
    <source>
        <dbReference type="ARBA" id="ARBA00022679"/>
    </source>
</evidence>
<accession>A0ABT4XNB3</accession>
<dbReference type="InterPro" id="IPR050602">
    <property type="entry name" value="Malonyl-ACP_OMT"/>
</dbReference>
<feature type="compositionally biased region" description="Polar residues" evidence="3">
    <location>
        <begin position="264"/>
        <end position="273"/>
    </location>
</feature>
<comment type="caution">
    <text evidence="5">The sequence shown here is derived from an EMBL/GenBank/DDBJ whole genome shotgun (WGS) entry which is preliminary data.</text>
</comment>
<sequence length="273" mass="29811">MSSAPELIDRQALAAHRARAAKSPALFLHEAARDEIQDRLSMVNRGFKSVAIVSPFAQIWHGMFDHAHIVSDDDVLDLQENSHDLVIHAMCLHWANDPVGQLIQCKRALRPDGLLLVACLGGQTLHELRSVLGQAEIETLGGLSPRVLPMAEIRDLGALLQRAGLALPVADSWPLKASYESALHLMRDLRAMGETNALAQRLRRTAPRSVMMRAASLYAQEFGSDDGRVSATFEIITLTGWAPDESQPKPLRPGSASARLADALNTNETPLKD</sequence>
<feature type="domain" description="Methyltransferase type 11" evidence="4">
    <location>
        <begin position="71"/>
        <end position="116"/>
    </location>
</feature>
<reference evidence="5 6" key="1">
    <citation type="submission" date="2023-01" db="EMBL/GenBank/DDBJ databases">
        <title>Thalassococcus onchidii sp. nov., isolated from a marine invertebrate from the South China Sea.</title>
        <authorList>
            <person name="Xu S."/>
            <person name="Liu Z."/>
            <person name="Xu Y."/>
        </authorList>
    </citation>
    <scope>NUCLEOTIDE SEQUENCE [LARGE SCALE GENOMIC DNA]</scope>
    <source>
        <strain evidence="5 6">KCTC 32084</strain>
    </source>
</reference>
<gene>
    <name evidence="5" type="ORF">PFY00_01740</name>
</gene>
<keyword evidence="1 5" id="KW-0489">Methyltransferase</keyword>
<protein>
    <submittedName>
        <fullName evidence="5">Methyltransferase domain-containing protein</fullName>
    </submittedName>
</protein>
<dbReference type="PANTHER" id="PTHR13090:SF1">
    <property type="entry name" value="ARGININE-HYDROXYLASE NDUFAF5, MITOCHONDRIAL"/>
    <property type="match status" value="1"/>
</dbReference>
<dbReference type="Gene3D" id="3.40.50.150">
    <property type="entry name" value="Vaccinia Virus protein VP39"/>
    <property type="match status" value="1"/>
</dbReference>
<evidence type="ECO:0000256" key="1">
    <source>
        <dbReference type="ARBA" id="ARBA00022603"/>
    </source>
</evidence>
<evidence type="ECO:0000313" key="5">
    <source>
        <dbReference type="EMBL" id="MDA7423438.1"/>
    </source>
</evidence>
<dbReference type="Proteomes" id="UP001210720">
    <property type="component" value="Unassembled WGS sequence"/>
</dbReference>
<dbReference type="PANTHER" id="PTHR13090">
    <property type="entry name" value="ARGININE-HYDROXYLASE NDUFAF5, MITOCHONDRIAL"/>
    <property type="match status" value="1"/>
</dbReference>
<keyword evidence="2" id="KW-0808">Transferase</keyword>
<dbReference type="InterPro" id="IPR029063">
    <property type="entry name" value="SAM-dependent_MTases_sf"/>
</dbReference>
<evidence type="ECO:0000313" key="6">
    <source>
        <dbReference type="Proteomes" id="UP001210720"/>
    </source>
</evidence>
<name>A0ABT4XNB3_9RHOB</name>
<dbReference type="InterPro" id="IPR013216">
    <property type="entry name" value="Methyltransf_11"/>
</dbReference>
<organism evidence="5 6">
    <name type="scientific">Thalassococcus lentus</name>
    <dbReference type="NCBI Taxonomy" id="1210524"/>
    <lineage>
        <taxon>Bacteria</taxon>
        <taxon>Pseudomonadati</taxon>
        <taxon>Pseudomonadota</taxon>
        <taxon>Alphaproteobacteria</taxon>
        <taxon>Rhodobacterales</taxon>
        <taxon>Roseobacteraceae</taxon>
        <taxon>Thalassococcus</taxon>
    </lineage>
</organism>
<keyword evidence="6" id="KW-1185">Reference proteome</keyword>
<evidence type="ECO:0000259" key="4">
    <source>
        <dbReference type="Pfam" id="PF08241"/>
    </source>
</evidence>
<dbReference type="GO" id="GO:0008168">
    <property type="term" value="F:methyltransferase activity"/>
    <property type="evidence" value="ECO:0007669"/>
    <property type="project" value="UniProtKB-KW"/>
</dbReference>
<proteinExistence type="predicted"/>
<dbReference type="RefSeq" id="WP_271430791.1">
    <property type="nucleotide sequence ID" value="NZ_JAQIOY010000001.1"/>
</dbReference>